<reference evidence="3 4" key="1">
    <citation type="submission" date="2018-05" db="EMBL/GenBank/DDBJ databases">
        <title>Draft Genome Sequence of Arthrobacter cumminsii IME1328, Isolated from a Patient Who Suffered from Foot Ulcers in China.</title>
        <authorList>
            <person name="Li M."/>
            <person name="Jiang Z."/>
            <person name="Sun Q."/>
            <person name="Tong Y."/>
        </authorList>
    </citation>
    <scope>NUCLEOTIDE SEQUENCE [LARGE SCALE GENOMIC DNA]</scope>
    <source>
        <strain evidence="3 4">IME1328</strain>
    </source>
</reference>
<proteinExistence type="predicted"/>
<feature type="compositionally biased region" description="Low complexity" evidence="1">
    <location>
        <begin position="50"/>
        <end position="74"/>
    </location>
</feature>
<dbReference type="Proteomes" id="UP000245514">
    <property type="component" value="Unassembled WGS sequence"/>
</dbReference>
<keyword evidence="2" id="KW-0732">Signal</keyword>
<feature type="chain" id="PRO_5046601400" description="Lipoprotein" evidence="2">
    <location>
        <begin position="26"/>
        <end position="263"/>
    </location>
</feature>
<name>A0ABX5L9P2_9MICC</name>
<organism evidence="3 4">
    <name type="scientific">Pseudoglutamicibacter cumminsii</name>
    <dbReference type="NCBI Taxonomy" id="156979"/>
    <lineage>
        <taxon>Bacteria</taxon>
        <taxon>Bacillati</taxon>
        <taxon>Actinomycetota</taxon>
        <taxon>Actinomycetes</taxon>
        <taxon>Micrococcales</taxon>
        <taxon>Micrococcaceae</taxon>
        <taxon>Pseudoglutamicibacter</taxon>
    </lineage>
</organism>
<comment type="caution">
    <text evidence="3">The sequence shown here is derived from an EMBL/GenBank/DDBJ whole genome shotgun (WGS) entry which is preliminary data.</text>
</comment>
<sequence length="263" mass="27702">MSQRVSNRSVAYRSVAVFALPAVLAAALVGCSNKGNDGVEASADASQSQPATPEPAQSESAPSESSESASQDASNTPSNPLPDKGSERSGYPADPHFMQFVKGKLGDGYETQDAKEFYEQAEHGDSPQLGQCDILLKGLQATVTKDSQAVIALKLPERSSTVAVQAYTAPETASKPAESIEQLKKELSNPACAKLELGDVKVKTSQVKDTLGFKGGVRVRLEVEGEDAQANNLYVSKGTHLMVMVGDLETIAADGKKVYDALP</sequence>
<evidence type="ECO:0008006" key="5">
    <source>
        <dbReference type="Google" id="ProtNLM"/>
    </source>
</evidence>
<protein>
    <recommendedName>
        <fullName evidence="5">Lipoprotein</fullName>
    </recommendedName>
</protein>
<evidence type="ECO:0000313" key="4">
    <source>
        <dbReference type="Proteomes" id="UP000245514"/>
    </source>
</evidence>
<feature type="region of interest" description="Disordered" evidence="1">
    <location>
        <begin position="34"/>
        <end position="97"/>
    </location>
</feature>
<dbReference type="EMBL" id="QFWG01000004">
    <property type="protein sequence ID" value="PWI28008.1"/>
    <property type="molecule type" value="Genomic_DNA"/>
</dbReference>
<evidence type="ECO:0000256" key="2">
    <source>
        <dbReference type="SAM" id="SignalP"/>
    </source>
</evidence>
<feature type="signal peptide" evidence="2">
    <location>
        <begin position="1"/>
        <end position="25"/>
    </location>
</feature>
<keyword evidence="4" id="KW-1185">Reference proteome</keyword>
<dbReference type="RefSeq" id="WP_109303521.1">
    <property type="nucleotide sequence ID" value="NZ_QFWG01000004.1"/>
</dbReference>
<accession>A0ABX5L9P2</accession>
<evidence type="ECO:0000256" key="1">
    <source>
        <dbReference type="SAM" id="MobiDB-lite"/>
    </source>
</evidence>
<evidence type="ECO:0000313" key="3">
    <source>
        <dbReference type="EMBL" id="PWI28008.1"/>
    </source>
</evidence>
<gene>
    <name evidence="3" type="ORF">CAY35_04645</name>
</gene>
<dbReference type="PROSITE" id="PS51257">
    <property type="entry name" value="PROKAR_LIPOPROTEIN"/>
    <property type="match status" value="1"/>
</dbReference>